<evidence type="ECO:0000313" key="3">
    <source>
        <dbReference type="Proteomes" id="UP001551658"/>
    </source>
</evidence>
<reference evidence="2 3" key="1">
    <citation type="submission" date="2024-06" db="EMBL/GenBank/DDBJ databases">
        <title>The Natural Products Discovery Center: Release of the First 8490 Sequenced Strains for Exploring Actinobacteria Biosynthetic Diversity.</title>
        <authorList>
            <person name="Kalkreuter E."/>
            <person name="Kautsar S.A."/>
            <person name="Yang D."/>
            <person name="Bader C.D."/>
            <person name="Teijaro C.N."/>
            <person name="Fluegel L."/>
            <person name="Davis C.M."/>
            <person name="Simpson J.R."/>
            <person name="Lauterbach L."/>
            <person name="Steele A.D."/>
            <person name="Gui C."/>
            <person name="Meng S."/>
            <person name="Li G."/>
            <person name="Viehrig K."/>
            <person name="Ye F."/>
            <person name="Su P."/>
            <person name="Kiefer A.F."/>
            <person name="Nichols A."/>
            <person name="Cepeda A.J."/>
            <person name="Yan W."/>
            <person name="Fan B."/>
            <person name="Jiang Y."/>
            <person name="Adhikari A."/>
            <person name="Zheng C.-J."/>
            <person name="Schuster L."/>
            <person name="Cowan T.M."/>
            <person name="Smanski M.J."/>
            <person name="Chevrette M.G."/>
            <person name="De Carvalho L.P.S."/>
            <person name="Shen B."/>
        </authorList>
    </citation>
    <scope>NUCLEOTIDE SEQUENCE [LARGE SCALE GENOMIC DNA]</scope>
    <source>
        <strain evidence="2 3">NPDC050671</strain>
    </source>
</reference>
<feature type="signal peptide" evidence="1">
    <location>
        <begin position="1"/>
        <end position="30"/>
    </location>
</feature>
<dbReference type="InterPro" id="IPR024520">
    <property type="entry name" value="DUF3558"/>
</dbReference>
<accession>A0ABV3F9A0</accession>
<gene>
    <name evidence="2" type="ORF">AB0H72_16425</name>
</gene>
<sequence>MRTADIVRAVLAAVAATALVTGCTSSSDGAATGTAAPTAAGPIEVFNPCTELPDELVAEVGLSPASKDVVTDPPEGESSWRVCAWLTPDNLIRVSILSTSHTLDEARANENLVHKVETTVASRPALRSNDKAEIDGKSCYTSFAAEQGMFEIKATWFEEDGWTRDICEISGEFATALEPHLPK</sequence>
<dbReference type="EMBL" id="JBFAIH010000008">
    <property type="protein sequence ID" value="MEV0364284.1"/>
    <property type="molecule type" value="Genomic_DNA"/>
</dbReference>
<organism evidence="2 3">
    <name type="scientific">Nocardia fusca</name>
    <dbReference type="NCBI Taxonomy" id="941183"/>
    <lineage>
        <taxon>Bacteria</taxon>
        <taxon>Bacillati</taxon>
        <taxon>Actinomycetota</taxon>
        <taxon>Actinomycetes</taxon>
        <taxon>Mycobacteriales</taxon>
        <taxon>Nocardiaceae</taxon>
        <taxon>Nocardia</taxon>
    </lineage>
</organism>
<evidence type="ECO:0000256" key="1">
    <source>
        <dbReference type="SAM" id="SignalP"/>
    </source>
</evidence>
<dbReference type="Proteomes" id="UP001551658">
    <property type="component" value="Unassembled WGS sequence"/>
</dbReference>
<protein>
    <submittedName>
        <fullName evidence="2">DUF3558 domain-containing protein</fullName>
    </submittedName>
</protein>
<feature type="chain" id="PRO_5046750469" evidence="1">
    <location>
        <begin position="31"/>
        <end position="183"/>
    </location>
</feature>
<name>A0ABV3F9A0_9NOCA</name>
<proteinExistence type="predicted"/>
<dbReference type="Pfam" id="PF12079">
    <property type="entry name" value="DUF3558"/>
    <property type="match status" value="1"/>
</dbReference>
<evidence type="ECO:0000313" key="2">
    <source>
        <dbReference type="EMBL" id="MEV0364284.1"/>
    </source>
</evidence>
<keyword evidence="3" id="KW-1185">Reference proteome</keyword>
<comment type="caution">
    <text evidence="2">The sequence shown here is derived from an EMBL/GenBank/DDBJ whole genome shotgun (WGS) entry which is preliminary data.</text>
</comment>
<dbReference type="PROSITE" id="PS51257">
    <property type="entry name" value="PROKAR_LIPOPROTEIN"/>
    <property type="match status" value="1"/>
</dbReference>
<keyword evidence="1" id="KW-0732">Signal</keyword>
<dbReference type="RefSeq" id="WP_357979285.1">
    <property type="nucleotide sequence ID" value="NZ_JBFAIH010000008.1"/>
</dbReference>